<evidence type="ECO:0000256" key="1">
    <source>
        <dbReference type="SAM" id="SignalP"/>
    </source>
</evidence>
<dbReference type="AlphaFoldDB" id="A0A318MTK4"/>
<feature type="chain" id="PRO_5016440261" evidence="1">
    <location>
        <begin position="23"/>
        <end position="122"/>
    </location>
</feature>
<evidence type="ECO:0000313" key="3">
    <source>
        <dbReference type="EMBL" id="PXY96586.1"/>
    </source>
</evidence>
<dbReference type="Proteomes" id="UP000247838">
    <property type="component" value="Unassembled WGS sequence"/>
</dbReference>
<dbReference type="InterPro" id="IPR012347">
    <property type="entry name" value="Ferritin-like"/>
</dbReference>
<sequence>MKKSILIICSALFVLTSYNAMANKEHIMKPMMNQTHSAMNDEYMKAMDKMHKPMMEGITAQDPDVAFVKGMIPHHQGAIDMAKIELKYGKDAKTRALAEEIIKSQEKEVALLKKWLENHKAK</sequence>
<reference evidence="3 4" key="1">
    <citation type="submission" date="2018-05" db="EMBL/GenBank/DDBJ databases">
        <title>Reference genomes for bee gut microbiota database.</title>
        <authorList>
            <person name="Ellegaard K.M."/>
        </authorList>
    </citation>
    <scope>NUCLEOTIDE SEQUENCE [LARGE SCALE GENOMIC DNA]</scope>
    <source>
        <strain evidence="3 4">ESL0167</strain>
    </source>
</reference>
<feature type="domain" description="DUF305" evidence="2">
    <location>
        <begin position="26"/>
        <end position="116"/>
    </location>
</feature>
<organism evidence="3 4">
    <name type="scientific">Frischella perrara</name>
    <dbReference type="NCBI Taxonomy" id="1267021"/>
    <lineage>
        <taxon>Bacteria</taxon>
        <taxon>Pseudomonadati</taxon>
        <taxon>Pseudomonadota</taxon>
        <taxon>Gammaproteobacteria</taxon>
        <taxon>Orbales</taxon>
        <taxon>Orbaceae</taxon>
        <taxon>Frischella</taxon>
    </lineage>
</organism>
<dbReference type="Gene3D" id="1.20.1260.10">
    <property type="match status" value="1"/>
</dbReference>
<dbReference type="PANTHER" id="PTHR36933">
    <property type="entry name" value="SLL0788 PROTEIN"/>
    <property type="match status" value="1"/>
</dbReference>
<evidence type="ECO:0000313" key="4">
    <source>
        <dbReference type="Proteomes" id="UP000247838"/>
    </source>
</evidence>
<dbReference type="RefSeq" id="WP_110442967.1">
    <property type="nucleotide sequence ID" value="NZ_CALYQC010000004.1"/>
</dbReference>
<keyword evidence="1" id="KW-0732">Signal</keyword>
<gene>
    <name evidence="3" type="ORF">DKK76_02015</name>
</gene>
<evidence type="ECO:0000259" key="2">
    <source>
        <dbReference type="Pfam" id="PF03713"/>
    </source>
</evidence>
<name>A0A318MTK4_FRIPE</name>
<protein>
    <submittedName>
        <fullName evidence="3">DUF305 domain-containing protein</fullName>
    </submittedName>
</protein>
<accession>A0A318MTK4</accession>
<dbReference type="PANTHER" id="PTHR36933:SF1">
    <property type="entry name" value="SLL0788 PROTEIN"/>
    <property type="match status" value="1"/>
</dbReference>
<dbReference type="Pfam" id="PF03713">
    <property type="entry name" value="DUF305"/>
    <property type="match status" value="1"/>
</dbReference>
<dbReference type="InterPro" id="IPR005183">
    <property type="entry name" value="DUF305_CopM-like"/>
</dbReference>
<dbReference type="EMBL" id="QGLM01000005">
    <property type="protein sequence ID" value="PXY96586.1"/>
    <property type="molecule type" value="Genomic_DNA"/>
</dbReference>
<comment type="caution">
    <text evidence="3">The sequence shown here is derived from an EMBL/GenBank/DDBJ whole genome shotgun (WGS) entry which is preliminary data.</text>
</comment>
<proteinExistence type="predicted"/>
<feature type="signal peptide" evidence="1">
    <location>
        <begin position="1"/>
        <end position="22"/>
    </location>
</feature>